<dbReference type="OrthoDB" id="4372702at2"/>
<protein>
    <submittedName>
        <fullName evidence="3">Membrane protein</fullName>
    </submittedName>
</protein>
<dbReference type="NCBIfam" id="TIGR02234">
    <property type="entry name" value="trp_oprn_chp"/>
    <property type="match status" value="1"/>
</dbReference>
<evidence type="ECO:0000256" key="2">
    <source>
        <dbReference type="SAM" id="Phobius"/>
    </source>
</evidence>
<organism evidence="3 4">
    <name type="scientific">Corynebacterium resistens (strain DSM 45100 / JCM 12819 / GTC 2026 / SICGH 158)</name>
    <dbReference type="NCBI Taxonomy" id="662755"/>
    <lineage>
        <taxon>Bacteria</taxon>
        <taxon>Bacillati</taxon>
        <taxon>Actinomycetota</taxon>
        <taxon>Actinomycetes</taxon>
        <taxon>Mycobacteriales</taxon>
        <taxon>Corynebacteriaceae</taxon>
        <taxon>Corynebacterium</taxon>
    </lineage>
</organism>
<feature type="region of interest" description="Disordered" evidence="1">
    <location>
        <begin position="164"/>
        <end position="220"/>
    </location>
</feature>
<keyword evidence="4" id="KW-1185">Reference proteome</keyword>
<name>F8E0F4_CORRG</name>
<dbReference type="eggNOG" id="ENOG5033A40">
    <property type="taxonomic scope" value="Bacteria"/>
</dbReference>
<evidence type="ECO:0000313" key="4">
    <source>
        <dbReference type="Proteomes" id="UP000000492"/>
    </source>
</evidence>
<dbReference type="InterPro" id="IPR019051">
    <property type="entry name" value="Trp_biosyn_TM_oprn/chp"/>
</dbReference>
<evidence type="ECO:0000313" key="3">
    <source>
        <dbReference type="EMBL" id="AEI09195.1"/>
    </source>
</evidence>
<feature type="transmembrane region" description="Helical" evidence="2">
    <location>
        <begin position="140"/>
        <end position="159"/>
    </location>
</feature>
<keyword evidence="2" id="KW-0472">Membrane</keyword>
<dbReference type="AlphaFoldDB" id="F8E0F4"/>
<dbReference type="Pfam" id="PF09534">
    <property type="entry name" value="Trp_oprn_chp"/>
    <property type="match status" value="1"/>
</dbReference>
<feature type="transmembrane region" description="Helical" evidence="2">
    <location>
        <begin position="76"/>
        <end position="96"/>
    </location>
</feature>
<dbReference type="STRING" id="662755.CRES_0839"/>
<feature type="transmembrane region" description="Helical" evidence="2">
    <location>
        <begin position="47"/>
        <end position="69"/>
    </location>
</feature>
<accession>F8E0F4</accession>
<sequence length="220" mass="23173">MKKNRAALLLVILSAMGLWIAGRLKFVTANVSDDKAGDSVKTLVGSVWDPAMVPLALAMIAAVILTLAVQPVVRRILGAVVALLAAVASFRSVMLLTSDVDLARAKSILTSGSATQRATKPVQISDWAQVTDAHVHTMPVLLALVAAALGVIGGVLLMMQPGEASKGHSRYETPENRRSGAQEDLAENPDNPRALWDVMDTGVDPTDDESGDFTGPARGR</sequence>
<dbReference type="Proteomes" id="UP000000492">
    <property type="component" value="Chromosome"/>
</dbReference>
<keyword evidence="2" id="KW-1133">Transmembrane helix</keyword>
<reference evidence="3 4" key="1">
    <citation type="journal article" date="2012" name="BMC Genomics">
        <title>Complete genome sequence, lifestyle, and multi-drug resistance of the human pathogen Corynebacterium resistens DSM 45100 isolated from blood samples of a leukemia patient.</title>
        <authorList>
            <person name="Schroder J."/>
            <person name="Maus I."/>
            <person name="Meyer K."/>
            <person name="Wordemann S."/>
            <person name="Blom J."/>
            <person name="Jaenicke S."/>
            <person name="Schneider J."/>
            <person name="Trost E."/>
            <person name="Tauch A."/>
        </authorList>
    </citation>
    <scope>NUCLEOTIDE SEQUENCE [LARGE SCALE GENOMIC DNA]</scope>
    <source>
        <strain evidence="4">DSM 45100 / JCM 12819 / CCUG 50093 / GTC 2026 / SICGH 158</strain>
    </source>
</reference>
<keyword evidence="2" id="KW-0812">Transmembrane</keyword>
<dbReference type="InterPro" id="IPR011746">
    <property type="entry name" value="Trp_synth-assoc_CHP"/>
</dbReference>
<proteinExistence type="predicted"/>
<dbReference type="EMBL" id="CP002857">
    <property type="protein sequence ID" value="AEI09195.1"/>
    <property type="molecule type" value="Genomic_DNA"/>
</dbReference>
<dbReference type="KEGG" id="crd:CRES_0839"/>
<dbReference type="RefSeq" id="WP_013888212.1">
    <property type="nucleotide sequence ID" value="NC_015673.1"/>
</dbReference>
<evidence type="ECO:0000256" key="1">
    <source>
        <dbReference type="SAM" id="MobiDB-lite"/>
    </source>
</evidence>
<dbReference type="HOGENOM" id="CLU_084749_0_1_11"/>
<gene>
    <name evidence="3" type="ordered locus">CRES_0839</name>
</gene>
<feature type="compositionally biased region" description="Basic and acidic residues" evidence="1">
    <location>
        <begin position="165"/>
        <end position="181"/>
    </location>
</feature>